<feature type="transmembrane region" description="Helical" evidence="1">
    <location>
        <begin position="6"/>
        <end position="23"/>
    </location>
</feature>
<evidence type="ECO:0000256" key="1">
    <source>
        <dbReference type="SAM" id="Phobius"/>
    </source>
</evidence>
<dbReference type="RefSeq" id="WP_197957181.1">
    <property type="nucleotide sequence ID" value="NZ_CP065668.1"/>
</dbReference>
<evidence type="ECO:0000313" key="3">
    <source>
        <dbReference type="Proteomes" id="UP000594778"/>
    </source>
</evidence>
<keyword evidence="1" id="KW-0472">Membrane</keyword>
<organism evidence="2 3">
    <name type="scientific">Delftia acidovorans</name>
    <name type="common">Pseudomonas acidovorans</name>
    <name type="synonym">Comamonas acidovorans</name>
    <dbReference type="NCBI Taxonomy" id="80866"/>
    <lineage>
        <taxon>Bacteria</taxon>
        <taxon>Pseudomonadati</taxon>
        <taxon>Pseudomonadota</taxon>
        <taxon>Betaproteobacteria</taxon>
        <taxon>Burkholderiales</taxon>
        <taxon>Comamonadaceae</taxon>
        <taxon>Delftia</taxon>
    </lineage>
</organism>
<keyword evidence="1" id="KW-0812">Transmembrane</keyword>
<proteinExistence type="predicted"/>
<sequence length="348" mass="38915">MAMKRIISYSVIVAALYAAYLFINESLEPQNHVTPNIKTKIFNQQSKIPANEDTQNANQVTAEEQQSSAFQTSAFIQDEIDRFRTSLADSLSHDEKLQAINRLHNIIRSTQRREVRESLRQELLSVIDSNRSKDIVKSAIFDYTRSLNSLDSASEAIRVLDSGLKNGILTTKEYAGESIHMGFLFDDKAMIKNGLNTGDEYSNIVLYNYISGITESNGKKIIDPELLVYINSHPIKFTGAPFSFGLTEAIQYNEWAMAKANVESILNGADPVDILAAPFKNMLTDPRELLALSISPDIGLKVMKKVIASKDHQIGLENLDKFTASYSYIPAIKSASDNMERYKTGLEK</sequence>
<name>A0A7T2S8Y2_DELAC</name>
<accession>A0A7T2S8Y2</accession>
<dbReference type="Proteomes" id="UP000594778">
    <property type="component" value="Chromosome"/>
</dbReference>
<dbReference type="AlphaFoldDB" id="A0A7T2S8Y2"/>
<reference evidence="2 3" key="1">
    <citation type="submission" date="2020-12" db="EMBL/GenBank/DDBJ databases">
        <title>FDA dAtabase for Regulatory Grade micrObial Sequences (FDA-ARGOS): Supporting development and validation of Infectious Disease Dx tests.</title>
        <authorList>
            <person name="Sproer C."/>
            <person name="Gronow S."/>
            <person name="Severitt S."/>
            <person name="Schroder I."/>
            <person name="Tallon L."/>
            <person name="Sadzewicz L."/>
            <person name="Zhao X."/>
            <person name="Boylan J."/>
            <person name="Ott S."/>
            <person name="Bowen H."/>
            <person name="Vavikolanu K."/>
            <person name="Mehta A."/>
            <person name="Aluvathingal J."/>
            <person name="Nadendla S."/>
            <person name="Lowell S."/>
            <person name="Myers T."/>
            <person name="Yan Y."/>
            <person name="Sichtig H."/>
        </authorList>
    </citation>
    <scope>NUCLEOTIDE SEQUENCE [LARGE SCALE GENOMIC DNA]</scope>
    <source>
        <strain evidence="2 3">FDAARGOS_909</strain>
    </source>
</reference>
<evidence type="ECO:0000313" key="2">
    <source>
        <dbReference type="EMBL" id="QPS10883.1"/>
    </source>
</evidence>
<dbReference type="EMBL" id="CP065668">
    <property type="protein sequence ID" value="QPS10883.1"/>
    <property type="molecule type" value="Genomic_DNA"/>
</dbReference>
<gene>
    <name evidence="2" type="ORF">I6G66_13215</name>
</gene>
<keyword evidence="1" id="KW-1133">Transmembrane helix</keyword>
<protein>
    <submittedName>
        <fullName evidence="2">Uncharacterized protein</fullName>
    </submittedName>
</protein>